<accession>A0A7U4LZW8</accession>
<dbReference type="EMBL" id="CP011308">
    <property type="protein sequence ID" value="AKF24769.1"/>
    <property type="molecule type" value="Genomic_DNA"/>
</dbReference>
<evidence type="ECO:0000259" key="2">
    <source>
        <dbReference type="PROSITE" id="PS50994"/>
    </source>
</evidence>
<dbReference type="InterPro" id="IPR001584">
    <property type="entry name" value="Integrase_cat-core"/>
</dbReference>
<dbReference type="SUPFAM" id="SSF53098">
    <property type="entry name" value="Ribonuclease H-like"/>
    <property type="match status" value="1"/>
</dbReference>
<feature type="compositionally biased region" description="Polar residues" evidence="1">
    <location>
        <begin position="262"/>
        <end position="277"/>
    </location>
</feature>
<feature type="region of interest" description="Disordered" evidence="1">
    <location>
        <begin position="257"/>
        <end position="277"/>
    </location>
</feature>
<evidence type="ECO:0000313" key="5">
    <source>
        <dbReference type="Proteomes" id="UP000034444"/>
    </source>
</evidence>
<dbReference type="GO" id="GO:0003676">
    <property type="term" value="F:nucleic acid binding"/>
    <property type="evidence" value="ECO:0007669"/>
    <property type="project" value="InterPro"/>
</dbReference>
<dbReference type="PANTHER" id="PTHR47515">
    <property type="entry name" value="LOW CALCIUM RESPONSE LOCUS PROTEIN T"/>
    <property type="match status" value="1"/>
</dbReference>
<reference evidence="3 5" key="1">
    <citation type="submission" date="2015-04" db="EMBL/GenBank/DDBJ databases">
        <title>Complete genome sequence of Sulfurovum lithotrophicum ATCC BAA-797T.</title>
        <authorList>
            <person name="Ahn J."/>
            <person name="Park G."/>
            <person name="Jeon W."/>
            <person name="Jang Y."/>
            <person name="Jang M."/>
            <person name="Lee H."/>
            <person name="Lee H."/>
        </authorList>
    </citation>
    <scope>NUCLEOTIDE SEQUENCE [LARGE SCALE GENOMIC DNA]</scope>
    <source>
        <strain evidence="3">ATCC BAA-797</strain>
        <strain evidence="5">ATCC BAA-797 / 42BKT</strain>
    </source>
</reference>
<dbReference type="AlphaFoldDB" id="A0A7U4LZW8"/>
<dbReference type="NCBIfam" id="NF033516">
    <property type="entry name" value="transpos_IS3"/>
    <property type="match status" value="1"/>
</dbReference>
<dbReference type="KEGG" id="slh:YH65_04740"/>
<protein>
    <recommendedName>
        <fullName evidence="2">Integrase catalytic domain-containing protein</fullName>
    </recommendedName>
</protein>
<evidence type="ECO:0000313" key="3">
    <source>
        <dbReference type="EMBL" id="AKF24242.1"/>
    </source>
</evidence>
<dbReference type="InterPro" id="IPR048020">
    <property type="entry name" value="Transpos_IS3"/>
</dbReference>
<dbReference type="InterPro" id="IPR025948">
    <property type="entry name" value="HTH-like_dom"/>
</dbReference>
<keyword evidence="5" id="KW-1185">Reference proteome</keyword>
<dbReference type="InterPro" id="IPR012337">
    <property type="entry name" value="RNaseH-like_sf"/>
</dbReference>
<organism evidence="3 5">
    <name type="scientific">Sulfurovum lithotrophicum</name>
    <dbReference type="NCBI Taxonomy" id="206403"/>
    <lineage>
        <taxon>Bacteria</taxon>
        <taxon>Pseudomonadati</taxon>
        <taxon>Campylobacterota</taxon>
        <taxon>Epsilonproteobacteria</taxon>
        <taxon>Campylobacterales</taxon>
        <taxon>Sulfurovaceae</taxon>
        <taxon>Sulfurovum</taxon>
    </lineage>
</organism>
<feature type="domain" description="Integrase catalytic" evidence="2">
    <location>
        <begin position="106"/>
        <end position="274"/>
    </location>
</feature>
<dbReference type="Proteomes" id="UP000034444">
    <property type="component" value="Chromosome"/>
</dbReference>
<dbReference type="KEGG" id="slh:YH65_01645"/>
<dbReference type="EMBL" id="CP011308">
    <property type="protein sequence ID" value="AKF24242.1"/>
    <property type="molecule type" value="Genomic_DNA"/>
</dbReference>
<dbReference type="Pfam" id="PF13683">
    <property type="entry name" value="rve_3"/>
    <property type="match status" value="1"/>
</dbReference>
<dbReference type="PANTHER" id="PTHR47515:SF1">
    <property type="entry name" value="BLR2054 PROTEIN"/>
    <property type="match status" value="1"/>
</dbReference>
<dbReference type="Gene3D" id="3.30.420.10">
    <property type="entry name" value="Ribonuclease H-like superfamily/Ribonuclease H"/>
    <property type="match status" value="1"/>
</dbReference>
<gene>
    <name evidence="3" type="ORF">YH65_01645</name>
    <name evidence="4" type="ORF">YH65_04740</name>
</gene>
<dbReference type="PROSITE" id="PS50994">
    <property type="entry name" value="INTEGRASE"/>
    <property type="match status" value="1"/>
</dbReference>
<evidence type="ECO:0000313" key="4">
    <source>
        <dbReference type="EMBL" id="AKF24769.1"/>
    </source>
</evidence>
<dbReference type="GO" id="GO:0015074">
    <property type="term" value="P:DNA integration"/>
    <property type="evidence" value="ECO:0007669"/>
    <property type="project" value="InterPro"/>
</dbReference>
<proteinExistence type="predicted"/>
<evidence type="ECO:0000256" key="1">
    <source>
        <dbReference type="SAM" id="MobiDB-lite"/>
    </source>
</evidence>
<reference evidence="5" key="2">
    <citation type="journal article" date="2017" name="Stand. Genomic Sci.">
        <title>Complete genome sequence of the sulfur-oxidizing chemolithoautotrophic Sulfurovum lithotrophicum 42BKTT.</title>
        <authorList>
            <person name="Jeon W."/>
            <person name="Priscilla L."/>
            <person name="Park G."/>
            <person name="Lee H."/>
            <person name="Lee N."/>
            <person name="Lee D."/>
            <person name="Kwon H."/>
            <person name="Ahn I."/>
            <person name="Lee C."/>
            <person name="Lee H."/>
            <person name="Ahn J."/>
        </authorList>
    </citation>
    <scope>NUCLEOTIDE SEQUENCE [LARGE SCALE GENOMIC DNA]</scope>
    <source>
        <strain evidence="5">ATCC BAA-797 / 42BKT</strain>
    </source>
</reference>
<sequence length="277" mass="32440">MVTPAARREAVRMMMDHQISQRRACKEIGLSRSLLVYEPKQPAKDRPLMESVKSLSETYPRFGYRRIAVMLGWQQPEEHVNVKRVYRIWKMLNLQLPKRRPRRKRPGTDPMKLLSQHTNHVWSYDFISDRAANGQKLKILVVVDEYTRECLALEVATSIRANHLIKTLGRLMTLYGRPKFIRSDNGPEFTAKALIKWLTEHNIGPAFIKPGSPWQNAYVESFNGKFRDECLSREWFLNRKEAQVIIEKWRYSYNHERPHSALDNQPPSKVSGRQNAA</sequence>
<dbReference type="InterPro" id="IPR036397">
    <property type="entry name" value="RNaseH_sf"/>
</dbReference>
<name>A0A7U4LZW8_9BACT</name>
<dbReference type="Pfam" id="PF13276">
    <property type="entry name" value="HTH_21"/>
    <property type="match status" value="1"/>
</dbReference>